<organism evidence="5 6">
    <name type="scientific">Alteromonas confluentis</name>
    <dbReference type="NCBI Taxonomy" id="1656094"/>
    <lineage>
        <taxon>Bacteria</taxon>
        <taxon>Pseudomonadati</taxon>
        <taxon>Pseudomonadota</taxon>
        <taxon>Gammaproteobacteria</taxon>
        <taxon>Alteromonadales</taxon>
        <taxon>Alteromonadaceae</taxon>
        <taxon>Alteromonas/Salinimonas group</taxon>
        <taxon>Alteromonas</taxon>
    </lineage>
</organism>
<sequence length="542" mass="59353">MQKPIITGLVIIVFINLLIGLVWHDMLWLLPVSGLCLAIGLYDAKQTHHSILINYPFIGRGRWIVEGLRPFLQQYLLESETDGRPISRMHRSIVYQRAKDDIDSSPYGTQLDTYENGYEWIGHSLSAMGIKEMNRNPRVVIGSKECKQPYSASLLNISAMSFGALSANAVEALNKGAAKGDFYHNTGEGGLTPYHLNNGGDVVWQIGTGYFGCRNSDGSFSAEKFAKKASHPNVKMIEIKLSQGAKPGHGGILPAHKNTPEIAAVRGVEPGTQVDSPPRHSAFSTPIEMMEYINELRKLSNGKPIGFKLSLGRKSEFVAICKAMIKTGIKPDFITVDGGEGGTGAAPLEYANSIGFPLREALAFIDDCLIGFDLREDIRLIASGKVITAFDIVKNLSLGADLCNSARGMMLALGCVQSLSCHTNRCPTGVATQDPSLAKGLVVEDKYQRVARFHRKTIKAFMDILSSTGHGSPSSLNRTHIFRRVSQLEVKRYDDIFPLVKRGSFLTDNIADAFKLHVKEGSARSFMPTSHLAKIEEDTKAV</sequence>
<feature type="domain" description="Glutamate synthase" evidence="4">
    <location>
        <begin position="137"/>
        <end position="470"/>
    </location>
</feature>
<gene>
    <name evidence="5" type="ORF">BFC18_04355</name>
</gene>
<dbReference type="OrthoDB" id="9795032at2"/>
<dbReference type="Proteomes" id="UP000175691">
    <property type="component" value="Unassembled WGS sequence"/>
</dbReference>
<dbReference type="InterPro" id="IPR002932">
    <property type="entry name" value="Glu_synthdom"/>
</dbReference>
<evidence type="ECO:0000256" key="1">
    <source>
        <dbReference type="ARBA" id="ARBA00009716"/>
    </source>
</evidence>
<dbReference type="InterPro" id="IPR013785">
    <property type="entry name" value="Aldolase_TIM"/>
</dbReference>
<evidence type="ECO:0000259" key="4">
    <source>
        <dbReference type="Pfam" id="PF01645"/>
    </source>
</evidence>
<dbReference type="Pfam" id="PF01645">
    <property type="entry name" value="Glu_synthase"/>
    <property type="match status" value="1"/>
</dbReference>
<dbReference type="AlphaFoldDB" id="A0A1E7ZFF9"/>
<comment type="caution">
    <text evidence="5">The sequence shown here is derived from an EMBL/GenBank/DDBJ whole genome shotgun (WGS) entry which is preliminary data.</text>
</comment>
<dbReference type="PANTHER" id="PTHR43819:SF1">
    <property type="entry name" value="ARCHAEAL-TYPE GLUTAMATE SYNTHASE [NADPH]"/>
    <property type="match status" value="1"/>
</dbReference>
<dbReference type="InterPro" id="IPR024188">
    <property type="entry name" value="GltB"/>
</dbReference>
<accession>A0A1E7ZFF9</accession>
<dbReference type="Gene3D" id="3.20.20.70">
    <property type="entry name" value="Aldolase class I"/>
    <property type="match status" value="1"/>
</dbReference>
<dbReference type="GO" id="GO:0006537">
    <property type="term" value="P:glutamate biosynthetic process"/>
    <property type="evidence" value="ECO:0007669"/>
    <property type="project" value="InterPro"/>
</dbReference>
<dbReference type="RefSeq" id="WP_070123724.1">
    <property type="nucleotide sequence ID" value="NZ_MDHN01000007.1"/>
</dbReference>
<protein>
    <submittedName>
        <fullName evidence="5">Glutamate synthase</fullName>
    </submittedName>
</protein>
<dbReference type="STRING" id="1656094.BFC18_04355"/>
<evidence type="ECO:0000313" key="6">
    <source>
        <dbReference type="Proteomes" id="UP000175691"/>
    </source>
</evidence>
<keyword evidence="6" id="KW-1185">Reference proteome</keyword>
<dbReference type="PIRSF" id="PIRSF500060">
    <property type="entry name" value="UCP500060"/>
    <property type="match status" value="1"/>
</dbReference>
<reference evidence="5 6" key="1">
    <citation type="submission" date="2016-08" db="EMBL/GenBank/DDBJ databases">
        <authorList>
            <person name="Seilhamer J.J."/>
        </authorList>
    </citation>
    <scope>NUCLEOTIDE SEQUENCE [LARGE SCALE GENOMIC DNA]</scope>
    <source>
        <strain evidence="5 6">KCTC 42603</strain>
    </source>
</reference>
<comment type="similarity">
    <text evidence="1 2">Belongs to the glutamate synthase family.</text>
</comment>
<keyword evidence="3" id="KW-0812">Transmembrane</keyword>
<proteinExistence type="inferred from homology"/>
<dbReference type="CDD" id="cd02808">
    <property type="entry name" value="GltS_FMN"/>
    <property type="match status" value="1"/>
</dbReference>
<evidence type="ECO:0000313" key="5">
    <source>
        <dbReference type="EMBL" id="OFC72194.1"/>
    </source>
</evidence>
<dbReference type="PANTHER" id="PTHR43819">
    <property type="entry name" value="ARCHAEAL-TYPE GLUTAMATE SYNTHASE [NADPH]"/>
    <property type="match status" value="1"/>
</dbReference>
<evidence type="ECO:0000256" key="2">
    <source>
        <dbReference type="PIRNR" id="PIRNR006429"/>
    </source>
</evidence>
<dbReference type="PIRSF" id="PIRSF006429">
    <property type="entry name" value="GOGAT_lg_2"/>
    <property type="match status" value="1"/>
</dbReference>
<keyword evidence="3" id="KW-0472">Membrane</keyword>
<name>A0A1E7ZFF9_9ALTE</name>
<feature type="transmembrane region" description="Helical" evidence="3">
    <location>
        <begin position="5"/>
        <end position="22"/>
    </location>
</feature>
<dbReference type="SUPFAM" id="SSF51395">
    <property type="entry name" value="FMN-linked oxidoreductases"/>
    <property type="match status" value="1"/>
</dbReference>
<evidence type="ECO:0000256" key="3">
    <source>
        <dbReference type="SAM" id="Phobius"/>
    </source>
</evidence>
<dbReference type="EMBL" id="MDHN01000007">
    <property type="protein sequence ID" value="OFC72194.1"/>
    <property type="molecule type" value="Genomic_DNA"/>
</dbReference>
<dbReference type="GO" id="GO:0015930">
    <property type="term" value="F:glutamate synthase activity"/>
    <property type="evidence" value="ECO:0007669"/>
    <property type="project" value="InterPro"/>
</dbReference>
<keyword evidence="3" id="KW-1133">Transmembrane helix</keyword>
<dbReference type="InterPro" id="IPR027283">
    <property type="entry name" value="YerD"/>
</dbReference>